<dbReference type="AlphaFoldDB" id="A0A182I2P8"/>
<dbReference type="Pfam" id="PF10180">
    <property type="entry name" value="WKF"/>
    <property type="match status" value="1"/>
</dbReference>
<organism evidence="3 4">
    <name type="scientific">Anopheles arabiensis</name>
    <name type="common">Mosquito</name>
    <dbReference type="NCBI Taxonomy" id="7173"/>
    <lineage>
        <taxon>Eukaryota</taxon>
        <taxon>Metazoa</taxon>
        <taxon>Ecdysozoa</taxon>
        <taxon>Arthropoda</taxon>
        <taxon>Hexapoda</taxon>
        <taxon>Insecta</taxon>
        <taxon>Pterygota</taxon>
        <taxon>Neoptera</taxon>
        <taxon>Endopterygota</taxon>
        <taxon>Diptera</taxon>
        <taxon>Nematocera</taxon>
        <taxon>Culicoidea</taxon>
        <taxon>Culicidae</taxon>
        <taxon>Anophelinae</taxon>
        <taxon>Anopheles</taxon>
    </lineage>
</organism>
<dbReference type="KEGG" id="aara:120896278"/>
<dbReference type="InterPro" id="IPR019327">
    <property type="entry name" value="WKF"/>
</dbReference>
<evidence type="ECO:0000259" key="2">
    <source>
        <dbReference type="Pfam" id="PF10180"/>
    </source>
</evidence>
<proteinExistence type="predicted"/>
<keyword evidence="4" id="KW-1185">Reference proteome</keyword>
<dbReference type="PANTHER" id="PTHR22306:SF2">
    <property type="entry name" value="CHROMOSOME 7 OPEN READING FRAME 50"/>
    <property type="match status" value="1"/>
</dbReference>
<evidence type="ECO:0000256" key="1">
    <source>
        <dbReference type="SAM" id="MobiDB-lite"/>
    </source>
</evidence>
<accession>A0A182I2P8</accession>
<dbReference type="VEuPathDB" id="VectorBase:AARA007845"/>
<dbReference type="VEuPathDB" id="VectorBase:AARA21_005899"/>
<feature type="compositionally biased region" description="Basic and acidic residues" evidence="1">
    <location>
        <begin position="16"/>
        <end position="25"/>
    </location>
</feature>
<feature type="compositionally biased region" description="Basic residues" evidence="1">
    <location>
        <begin position="118"/>
        <end position="127"/>
    </location>
</feature>
<protein>
    <recommendedName>
        <fullName evidence="2">WKF domain-containing protein</fullName>
    </recommendedName>
</protein>
<name>A0A182I2P8_ANOAR</name>
<sequence length="241" mass="26809">MAKKNQIKTESVATAEKSEAMEVTKKKGKQQKRTENGDAVMKTKGNGVAAAKPEKKKNEKPNKKRPAQSAAQQQDEDDAMGEETVVPAKVSKKAAGNGDLIMGGTTIDQVTGINLQKKTKKSRKVKQREKLGTKGAKVPAKSNEKLQKEALEYLDTWGKNRQEWKFSKLKQIYIQEHVFDDSFIGEEAWPIAVEYLSKTQGFARDLLTAKAKAIIKKGDVNMKVQDSANYKRARELLQCLG</sequence>
<evidence type="ECO:0000313" key="4">
    <source>
        <dbReference type="Proteomes" id="UP000075840"/>
    </source>
</evidence>
<dbReference type="EnsemblMetazoa" id="AARA007845-RA">
    <property type="protein sequence ID" value="AARA007845-PA"/>
    <property type="gene ID" value="AARA007845"/>
</dbReference>
<dbReference type="Proteomes" id="UP000075840">
    <property type="component" value="Unassembled WGS sequence"/>
</dbReference>
<dbReference type="PANTHER" id="PTHR22306">
    <property type="entry name" value="CHROMOSOME 7 OPEN READING FRAME 50"/>
    <property type="match status" value="1"/>
</dbReference>
<feature type="region of interest" description="Disordered" evidence="1">
    <location>
        <begin position="1"/>
        <end position="83"/>
    </location>
</feature>
<dbReference type="EMBL" id="APCN01000178">
    <property type="status" value="NOT_ANNOTATED_CDS"/>
    <property type="molecule type" value="Genomic_DNA"/>
</dbReference>
<dbReference type="GeneID" id="120896278"/>
<dbReference type="RefSeq" id="XP_040156204.1">
    <property type="nucleotide sequence ID" value="XM_040300270.1"/>
</dbReference>
<feature type="region of interest" description="Disordered" evidence="1">
    <location>
        <begin position="118"/>
        <end position="140"/>
    </location>
</feature>
<evidence type="ECO:0000313" key="3">
    <source>
        <dbReference type="EnsemblMetazoa" id="AARA007845-PA"/>
    </source>
</evidence>
<feature type="compositionally biased region" description="Basic and acidic residues" evidence="1">
    <location>
        <begin position="52"/>
        <end position="61"/>
    </location>
</feature>
<reference evidence="3" key="1">
    <citation type="submission" date="2022-08" db="UniProtKB">
        <authorList>
            <consortium name="EnsemblMetazoa"/>
        </authorList>
    </citation>
    <scope>IDENTIFICATION</scope>
    <source>
        <strain evidence="3">Dongola</strain>
    </source>
</reference>
<feature type="domain" description="WKF" evidence="2">
    <location>
        <begin position="152"/>
        <end position="214"/>
    </location>
</feature>